<sequence length="3976" mass="445110">MTDDSDKFSDIENDNSLNISDDEYFPDIQSSELDALQLKQAVYVRENDIALQSVENLNNLKETIKLDSVSSAYNQIHTDSKSVSAVQDQAMKNIEQVLVRDENGNVTEVMPEYFLGETVAFVSHINLEPGSFAEKPSASSQIIAMPELKQTESLNSEICSTSLETSSEEVLHSCGAAQAIEKSNIYQDIELDQSNTSSTSELKFISCKEEETEFYIESEQNFYNITDAASAKENIMIEEKVSETCIDEEQILFQFSETKQEFSESEKDLNVSLKSASVCGMKEETVEVRKAENTEMKIHVSKCSGEVSTNNKFKTDEIPEENIAVPIKTESIGTFNVKEIISCDIMVGEVSEQNILGHQNIQENIQITIENEQEKENIIPLLTHVVVESTEMSISSYETASEVSSDSVSTVADPTNMGVDLERNEEEIKSANIKTDIDSFEDAVEGIVSQTAIGSESSYPEFVKADLNNEVIICETGEELHHVKSIEQEFLTKTVPSEYENYDSNLATSVEVAIISQKDCKPQKSIRDVSFISNEETLKEDTGNLKFIISNSFSSVTPELQQEIKVEPLAEDFKNINIGVNNEVKLIVESATDGSIIEHSFEKQQGLVYEKSSDETFTCQGDSKTDFTVNKCLQNTVKENEINKLPNTDPVVATCQHVVQISETMKTDIVCNKNQDEIIVSELQNDLTKIASFSEAQISVVEPTKTMPIVASDSTADSTLQKIIIIESCGGISSLEETEQGTSDPCEIVEKTAFGDGNKRILPKCNTEETEIECKSIEEHCEEGFMEHKDQIPTHLNDFNCIPILERTDTFQCISEADATKSVSSDLYNISVNESESMAAKTEVSEQELTVKKNETVQCIKESFTGRGEDNLLSEKCELGISFDKFSQIKDASLNHTDSIQELNRKRAELLECHEYAKSVELDLVGFNYSEVPESLHIVPPCSSSEELHPKPSDIDETSAREVEFQDSVEVDKRRETGDVKNDRYKKEYIPMHEKLLETSEADSVVDFKFNEVLESLGAISPCSATEELLSNPSKTAPSVREAEFKDSGFLDKKAESGDFEIAAVPPCSPAEELQSDLSETNSLVRETNFLVREVEFKHSGEQYKKNGSDDFENCADPSCSPVELQLDSSKKDSSVRKIEFKNSGELDKKTESGDFEIAAIPPCSPTEELQPDLSETNSLVRETDSSVREAEFKDSGQLIKKVESIDFEITAVPPGSPAEELQSDLSKRDSLLREVESEDSGELDKHKESGNFEINVLPACSLTEEFQSDSSQTASSVRKTQSSIMEDESKDYEELSKKIESGDFKVNALPPCSSPEELQSDLSETHSFVREVEFKDSGILDKKTESGNFEIDGYKKECILVHESPEASKSDSVVDFKFSETLEIEYSVSPCTLSEELILDSSKIDETIRETEFKDSVELDKKIKLDDVESDGYKKECICMSENPTEIVESDSVVDFKFSEVPESTDVLPFCSLFEKLQSDSSRIDEISVRKAEFKDSMELRRKTTSNDIGMDRYKNESISGHEDPAESPGLDLLVDFKFSEVIESTYVVSPCSSSKEFKFDASRTDETSVRETELIDSKKVDAKFESDNTETDGYRNECVSVSDIPESDSVVDFKFSEAIESTDVTPVCRPSEEPELNPSKTDEISIKETEFKECMKMGKMTESGAVDIDEKENIHKPESPPESSELDSIVDFKFSDALVNIDAVPSCSRESDPSKIDETSVSETTFKDFLNKESESDDVELDGSKNEGILMHRNPPDSSESDLITDFKFSSFFEKSASYKPDISVPGTLISEPNLPEVHAEEMKIILPETDDSSCKGIVEVDTDKNTISKEIDVCSDSMKIFTGDSVFVEYQNIGASFEKTKDVCSTDEEANDLSYGILLDSYYNASSVSEMENQTSDFCTVSDDISSSVDDFTDVPSHLTLTEDSDRWSDVEADLSASDTELVKDIAEYNLEQNDINKSSVTGEINLTYELQQEFQGKYVEIAKDENESCKTKFFKTECIIPSERSAADSSSMECTPNFPSGREFQQNIVSDKVIESKMTGEAHLDSGTLRDEISSDNLHASRKLTEGTSDILQIFGSETSVVADSRKDISFYQGNQKESGKEPEYYQDISSSFYREEKAHEKEFTDPSSHTFVKNLQETLDDVSTGKTFVGETISDKSAEKDICNENSEVLSKQDTEKNQLKSIEKMKVDPALLVVKADTTQLHETLIASELTHLVEETLTSEVITERTVENLETSDKQVNFLALCSESSDLSNTKIESEKTLYETSISTTVASSDEFTDMSSQHILTEDSEQWSDVESDIHMDDLEGDIKRESLKTKLYFGENQSKVQVSDDSIIQTDHTCQSDAIVSHQTHEVLQQDNATFLNQMLNDVTNVETSKMDFFDDQSFIGTGQIEHSEEAVSDSLRSEQIFISTSAQDLSHSAVLVDTSLDRKLLEHFADIKSLNEQLSVAEPFIPPNTEMIVPQKQEAVDVSSTYLEKTDNSDYWLEADTDYSISEFGEESASVSDKQNCNQVVAEAALDDKCEIITPGIDASVTAFMSVTDTSISSFYTDPENSDQVSDTCADISLQGATTENSDRVSDIEIDDILHNQIEPTGREHEDKDQSQLTATLYHIAEESKILSDVHDKSTKSSESKLKFTESISLETHVSDMSDLTSANLAMSSSENDGKFSDIQQISDLTASTSILGIFDDELTNVTPFDVEDSDKFSDKSDNTSLDEIESEIFSLKCHDIHEIGASHLIRDTISQDIPSLSDKDYDTSDGDGVEKLEIMPEILFDCRGISSDVKSINDEHTSSESAQGARTETSHDEFTDISSVSLKEETSNEEYADVKDKPGCLSNDHHEASVSHDTFSDVITHLSTSEVPHSVGFLKNKEESKELDENEISELYDEFVEIPSQTGIHMVFDSDVQSNYRKSEIEFRKEMETRECVVTCLSETDELPSDDLSSKIYSETGYAVNEEEYFPDAGEFDESIKSTEMDQDELYVLENERFEISEDEFIYPLQYDDWVERSFDLKEYGIEAALSECESDVHGFGVHEEYDDEDIQRAIDLNITNFEEEGPTEEVPFSTDSFKTLSSDVSPYLKVTDKEQDSWSTADAPSIEEEDLSEHDDLLLKIDKLLAEDFTFDEYHKRYEEVGNDEFLEEKFEVDVQEKQESFSGSETFEKDSKVFQQSQTTNVNKINLKDSKGAICESETSDSLTKVQITKYDVDQTKIVTENTTASETIISNADQIKSILPNDVLSTFPKLVENNVEQQASVSVSETSGEAKLTSEQQSILFVKTNISTPVEENISNAEEKGILSFEKPNTTAHLPSDQPTALHKGVAETKHDIPFEKFDSFADEAQKSLIQKTADYSNSFSKKDSLKQEEEMKHGIPCRTEVSTEWAKDSDKALKVSEINLSEAKAVVSKEVHEEEMNSSDYKPHIPSKTKCKLKSLETTTETLKDGEQSDKKPALPPKKSKRSSSLHSSSSAESLSSSSESLSSFESAASKISAKMDTSEGIKIIPEVPPDIPAKKSKSFSRRKSEESDDSSISSSSSSFSYRGRKKAEQTEWGDLSKKRPSIDERMIKLQNEGKCANKEKAFIAAKLIEMQFEEEDALMASRQCNSVYHAVKFLTQLCELCNCRFPINLMASMFHCTHRACKECLKAHFTSLIYDRSIFTLLCPVCFKPDITDQNIQEYFNHLDMMLRNILDSKVYDLFQRKLRDEVLTKDPNFHWCSQCSSGFIASPRLKKLYCPDCSAVTCASCHQTWELEHEGVHCERFQQWKDMHTPEPPPAGLVKLLADRGITCPSCGIVYAQACGGCLMYKCSHCSFEFCGFCQRPIKRGKECGNKICESRGIHAHHPSNCLFYVRDADMSDIQILLQEESVEYLTIPPKDQIVKSRCQVREQKHIHGVISEDRCGRDIEPYCAGLCRTHYFEYLAELLRKHKISPLPIMTVQDLQLMLRKSRIPVPEKVKGENTNEYYDRLTKAVTSTLT</sequence>
<feature type="compositionally biased region" description="Basic and acidic residues" evidence="8">
    <location>
        <begin position="1182"/>
        <end position="1194"/>
    </location>
</feature>
<dbReference type="GO" id="GO:0097039">
    <property type="term" value="P:protein linear polyubiquitination"/>
    <property type="evidence" value="ECO:0007669"/>
    <property type="project" value="TreeGrafter"/>
</dbReference>
<feature type="non-terminal residue" evidence="11">
    <location>
        <position position="3976"/>
    </location>
</feature>
<dbReference type="InterPro" id="IPR013083">
    <property type="entry name" value="Znf_RING/FYVE/PHD"/>
</dbReference>
<feature type="compositionally biased region" description="Basic and acidic residues" evidence="8">
    <location>
        <begin position="2820"/>
        <end position="2844"/>
    </location>
</feature>
<dbReference type="GO" id="GO:0071797">
    <property type="term" value="C:LUBAC complex"/>
    <property type="evidence" value="ECO:0007669"/>
    <property type="project" value="InterPro"/>
</dbReference>
<dbReference type="GO" id="GO:0070530">
    <property type="term" value="F:K63-linked polyubiquitin modification-dependent protein binding"/>
    <property type="evidence" value="ECO:0007669"/>
    <property type="project" value="TreeGrafter"/>
</dbReference>
<dbReference type="CDD" id="cd20351">
    <property type="entry name" value="Rcat_RBR_HOIP"/>
    <property type="match status" value="1"/>
</dbReference>
<evidence type="ECO:0000256" key="8">
    <source>
        <dbReference type="SAM" id="MobiDB-lite"/>
    </source>
</evidence>
<feature type="compositionally biased region" description="Basic and acidic residues" evidence="8">
    <location>
        <begin position="3440"/>
        <end position="3451"/>
    </location>
</feature>
<dbReference type="InterPro" id="IPR047542">
    <property type="entry name" value="Rcat_RBR_RNF31-like"/>
</dbReference>
<name>A0A087UA61_STEMI</name>
<evidence type="ECO:0000256" key="1">
    <source>
        <dbReference type="ARBA" id="ARBA00022679"/>
    </source>
</evidence>
<dbReference type="InterPro" id="IPR026254">
    <property type="entry name" value="RNF31-like"/>
</dbReference>
<keyword evidence="2" id="KW-0479">Metal-binding</keyword>
<dbReference type="GO" id="GO:0008270">
    <property type="term" value="F:zinc ion binding"/>
    <property type="evidence" value="ECO:0007669"/>
    <property type="project" value="UniProtKB-KW"/>
</dbReference>
<feature type="domain" description="RING-type" evidence="9">
    <location>
        <begin position="3617"/>
        <end position="3665"/>
    </location>
</feature>
<dbReference type="Gene3D" id="3.30.40.10">
    <property type="entry name" value="Zinc/RING finger domain, C3HC4 (zinc finger)"/>
    <property type="match status" value="1"/>
</dbReference>
<feature type="compositionally biased region" description="Basic and acidic residues" evidence="8">
    <location>
        <begin position="1226"/>
        <end position="1236"/>
    </location>
</feature>
<dbReference type="OrthoDB" id="6435653at2759"/>
<accession>A0A087UA61</accession>
<dbReference type="STRING" id="407821.A0A087UA61"/>
<evidence type="ECO:0000256" key="5">
    <source>
        <dbReference type="ARBA" id="ARBA00022786"/>
    </source>
</evidence>
<dbReference type="InterPro" id="IPR044066">
    <property type="entry name" value="TRIAD_supradom"/>
</dbReference>
<evidence type="ECO:0000313" key="12">
    <source>
        <dbReference type="Proteomes" id="UP000054359"/>
    </source>
</evidence>
<dbReference type="PROSITE" id="PS51873">
    <property type="entry name" value="TRIAD"/>
    <property type="match status" value="1"/>
</dbReference>
<feature type="region of interest" description="Disordered" evidence="8">
    <location>
        <begin position="1266"/>
        <end position="1293"/>
    </location>
</feature>
<dbReference type="GO" id="GO:0061630">
    <property type="term" value="F:ubiquitin protein ligase activity"/>
    <property type="evidence" value="ECO:0007669"/>
    <property type="project" value="TreeGrafter"/>
</dbReference>
<dbReference type="InterPro" id="IPR047540">
    <property type="entry name" value="BRcat_RBR_RNF31-like"/>
</dbReference>
<evidence type="ECO:0000313" key="11">
    <source>
        <dbReference type="EMBL" id="KFM74250.1"/>
    </source>
</evidence>
<dbReference type="InterPro" id="IPR001841">
    <property type="entry name" value="Znf_RING"/>
</dbReference>
<evidence type="ECO:0000256" key="4">
    <source>
        <dbReference type="ARBA" id="ARBA00022771"/>
    </source>
</evidence>
<feature type="domain" description="RING-type" evidence="10">
    <location>
        <begin position="3613"/>
        <end position="3845"/>
    </location>
</feature>
<dbReference type="SUPFAM" id="SSF57850">
    <property type="entry name" value="RING/U-box"/>
    <property type="match status" value="2"/>
</dbReference>
<gene>
    <name evidence="11" type="ORF">X975_00162</name>
</gene>
<dbReference type="PANTHER" id="PTHR16004">
    <property type="entry name" value="RING FINGER PROTEIN 31-RELATED"/>
    <property type="match status" value="1"/>
</dbReference>
<keyword evidence="12" id="KW-1185">Reference proteome</keyword>
<proteinExistence type="predicted"/>
<dbReference type="GO" id="GO:1990450">
    <property type="term" value="F:linear polyubiquitin binding"/>
    <property type="evidence" value="ECO:0007669"/>
    <property type="project" value="TreeGrafter"/>
</dbReference>
<feature type="compositionally biased region" description="Low complexity" evidence="8">
    <location>
        <begin position="3463"/>
        <end position="3493"/>
    </location>
</feature>
<dbReference type="GO" id="GO:0036435">
    <property type="term" value="F:K48-linked polyubiquitin modification-dependent protein binding"/>
    <property type="evidence" value="ECO:0007669"/>
    <property type="project" value="TreeGrafter"/>
</dbReference>
<dbReference type="SMART" id="SM00647">
    <property type="entry name" value="IBR"/>
    <property type="match status" value="1"/>
</dbReference>
<reference evidence="11 12" key="1">
    <citation type="submission" date="2013-11" db="EMBL/GenBank/DDBJ databases">
        <title>Genome sequencing of Stegodyphus mimosarum.</title>
        <authorList>
            <person name="Bechsgaard J."/>
        </authorList>
    </citation>
    <scope>NUCLEOTIDE SEQUENCE [LARGE SCALE GENOMIC DNA]</scope>
</reference>
<protein>
    <submittedName>
        <fullName evidence="11">RING finger protein 31</fullName>
    </submittedName>
</protein>
<evidence type="ECO:0000256" key="2">
    <source>
        <dbReference type="ARBA" id="ARBA00022723"/>
    </source>
</evidence>
<keyword evidence="6" id="KW-0862">Zinc</keyword>
<keyword evidence="1" id="KW-0808">Transferase</keyword>
<dbReference type="PROSITE" id="PS50089">
    <property type="entry name" value="ZF_RING_2"/>
    <property type="match status" value="1"/>
</dbReference>
<keyword evidence="4 7" id="KW-0863">Zinc-finger</keyword>
<dbReference type="PANTHER" id="PTHR16004:SF2">
    <property type="entry name" value="E3 UBIQUITIN-PROTEIN LIGASE LUBEL"/>
    <property type="match status" value="1"/>
</dbReference>
<feature type="compositionally biased region" description="Low complexity" evidence="8">
    <location>
        <begin position="3529"/>
        <end position="3539"/>
    </location>
</feature>
<organism evidence="11 12">
    <name type="scientific">Stegodyphus mimosarum</name>
    <name type="common">African social velvet spider</name>
    <dbReference type="NCBI Taxonomy" id="407821"/>
    <lineage>
        <taxon>Eukaryota</taxon>
        <taxon>Metazoa</taxon>
        <taxon>Ecdysozoa</taxon>
        <taxon>Arthropoda</taxon>
        <taxon>Chelicerata</taxon>
        <taxon>Arachnida</taxon>
        <taxon>Araneae</taxon>
        <taxon>Araneomorphae</taxon>
        <taxon>Entelegynae</taxon>
        <taxon>Eresoidea</taxon>
        <taxon>Eresidae</taxon>
        <taxon>Stegodyphus</taxon>
    </lineage>
</organism>
<dbReference type="Pfam" id="PF18091">
    <property type="entry name" value="E3_UbLigase_RBR"/>
    <property type="match status" value="1"/>
</dbReference>
<feature type="region of interest" description="Disordered" evidence="8">
    <location>
        <begin position="1162"/>
        <end position="1194"/>
    </location>
</feature>
<dbReference type="EMBL" id="KK118947">
    <property type="protein sequence ID" value="KFM74250.1"/>
    <property type="molecule type" value="Genomic_DNA"/>
</dbReference>
<dbReference type="Pfam" id="PF01485">
    <property type="entry name" value="IBR"/>
    <property type="match status" value="1"/>
</dbReference>
<evidence type="ECO:0000256" key="6">
    <source>
        <dbReference type="ARBA" id="ARBA00022833"/>
    </source>
</evidence>
<evidence type="ECO:0000259" key="10">
    <source>
        <dbReference type="PROSITE" id="PS51873"/>
    </source>
</evidence>
<feature type="region of interest" description="Disordered" evidence="8">
    <location>
        <begin position="1212"/>
        <end position="1250"/>
    </location>
</feature>
<evidence type="ECO:0000256" key="3">
    <source>
        <dbReference type="ARBA" id="ARBA00022737"/>
    </source>
</evidence>
<dbReference type="Proteomes" id="UP000054359">
    <property type="component" value="Unassembled WGS sequence"/>
</dbReference>
<dbReference type="CDD" id="cd20337">
    <property type="entry name" value="BRcat_RBR_HOIP"/>
    <property type="match status" value="1"/>
</dbReference>
<keyword evidence="3" id="KW-0677">Repeat</keyword>
<dbReference type="InterPro" id="IPR002867">
    <property type="entry name" value="IBR_dom"/>
</dbReference>
<keyword evidence="5" id="KW-0833">Ubl conjugation pathway</keyword>
<dbReference type="InterPro" id="IPR041031">
    <property type="entry name" value="RNF31_C"/>
</dbReference>
<evidence type="ECO:0000256" key="7">
    <source>
        <dbReference type="PROSITE-ProRule" id="PRU00175"/>
    </source>
</evidence>
<feature type="region of interest" description="Disordered" evidence="8">
    <location>
        <begin position="3401"/>
        <end position="3542"/>
    </location>
</feature>
<feature type="region of interest" description="Disordered" evidence="8">
    <location>
        <begin position="2791"/>
        <end position="2844"/>
    </location>
</feature>
<feature type="compositionally biased region" description="Polar residues" evidence="8">
    <location>
        <begin position="1266"/>
        <end position="1285"/>
    </location>
</feature>
<evidence type="ECO:0000259" key="9">
    <source>
        <dbReference type="PROSITE" id="PS50089"/>
    </source>
</evidence>